<keyword evidence="2" id="KW-0813">Transport</keyword>
<keyword evidence="7 9" id="KW-0472">Membrane</keyword>
<dbReference type="CDD" id="cd06582">
    <property type="entry name" value="TM_PBP1_LivH_like"/>
    <property type="match status" value="1"/>
</dbReference>
<name>A0A099FDS7_9RHOB</name>
<feature type="transmembrane region" description="Helical" evidence="9">
    <location>
        <begin position="140"/>
        <end position="157"/>
    </location>
</feature>
<gene>
    <name evidence="10" type="ORF">IC63_05210</name>
</gene>
<evidence type="ECO:0000256" key="7">
    <source>
        <dbReference type="ARBA" id="ARBA00023136"/>
    </source>
</evidence>
<evidence type="ECO:0000313" key="10">
    <source>
        <dbReference type="EMBL" id="KGJ08408.1"/>
    </source>
</evidence>
<dbReference type="InterPro" id="IPR052157">
    <property type="entry name" value="BCAA_transport_permease"/>
</dbReference>
<dbReference type="Pfam" id="PF02653">
    <property type="entry name" value="BPD_transp_2"/>
    <property type="match status" value="1"/>
</dbReference>
<comment type="similarity">
    <text evidence="8">Belongs to the binding-protein-dependent transport system permease family. LivHM subfamily.</text>
</comment>
<dbReference type="Proteomes" id="UP000029917">
    <property type="component" value="Unassembled WGS sequence"/>
</dbReference>
<keyword evidence="5" id="KW-0029">Amino-acid transport</keyword>
<evidence type="ECO:0000256" key="3">
    <source>
        <dbReference type="ARBA" id="ARBA00022475"/>
    </source>
</evidence>
<dbReference type="AlphaFoldDB" id="A0A099FDS7"/>
<organism evidence="10 11">
    <name type="scientific">Paracoccus sphaerophysae</name>
    <dbReference type="NCBI Taxonomy" id="690417"/>
    <lineage>
        <taxon>Bacteria</taxon>
        <taxon>Pseudomonadati</taxon>
        <taxon>Pseudomonadota</taxon>
        <taxon>Alphaproteobacteria</taxon>
        <taxon>Rhodobacterales</taxon>
        <taxon>Paracoccaceae</taxon>
        <taxon>Paracoccus</taxon>
    </lineage>
</organism>
<protein>
    <submittedName>
        <fullName evidence="10">ABC transporter permease</fullName>
    </submittedName>
</protein>
<feature type="transmembrane region" description="Helical" evidence="9">
    <location>
        <begin position="221"/>
        <end position="248"/>
    </location>
</feature>
<evidence type="ECO:0000256" key="1">
    <source>
        <dbReference type="ARBA" id="ARBA00004651"/>
    </source>
</evidence>
<evidence type="ECO:0000256" key="9">
    <source>
        <dbReference type="SAM" id="Phobius"/>
    </source>
</evidence>
<feature type="transmembrane region" description="Helical" evidence="9">
    <location>
        <begin position="254"/>
        <end position="274"/>
    </location>
</feature>
<reference evidence="10 11" key="1">
    <citation type="submission" date="2014-09" db="EMBL/GenBank/DDBJ databases">
        <authorList>
            <person name="McGinnis J.M."/>
            <person name="Wolfgang W.J."/>
        </authorList>
    </citation>
    <scope>NUCLEOTIDE SEQUENCE [LARGE SCALE GENOMIC DNA]</scope>
    <source>
        <strain evidence="10 11">HAMBI 3106</strain>
    </source>
</reference>
<proteinExistence type="inferred from homology"/>
<evidence type="ECO:0000256" key="2">
    <source>
        <dbReference type="ARBA" id="ARBA00022448"/>
    </source>
</evidence>
<evidence type="ECO:0000256" key="4">
    <source>
        <dbReference type="ARBA" id="ARBA00022692"/>
    </source>
</evidence>
<accession>A0A099FDS7</accession>
<comment type="caution">
    <text evidence="10">The sequence shown here is derived from an EMBL/GenBank/DDBJ whole genome shotgun (WGS) entry which is preliminary data.</text>
</comment>
<evidence type="ECO:0000256" key="8">
    <source>
        <dbReference type="ARBA" id="ARBA00037998"/>
    </source>
</evidence>
<dbReference type="PANTHER" id="PTHR11795">
    <property type="entry name" value="BRANCHED-CHAIN AMINO ACID TRANSPORT SYSTEM PERMEASE PROTEIN LIVH"/>
    <property type="match status" value="1"/>
</dbReference>
<dbReference type="GO" id="GO:0006865">
    <property type="term" value="P:amino acid transport"/>
    <property type="evidence" value="ECO:0007669"/>
    <property type="project" value="UniProtKB-KW"/>
</dbReference>
<sequence>MLTILVDGVAYGMLLFVLAVGLSVTMGLMNFVNLAHGAFAMLGGYVTALLMSRAGVPFLATLPLAFLIPALVGAAAERTLYRQLYARPHLDQVLFSIGLIYMAIATASWLVGPQQQLISLPGWLQGRITLGEVGIGRYRLFLIVVCSALALGLQLALTRTRLGSLLRAAVDDRRTARGMGIEVGRIFAATFALGSGLAGLGGALGLELLGMEPGFPLRFMAFFLIVVAVGGTEGLAGPFLAALLIGIADTAGKYYLPGAGAFLIYLVMIAALVLRPQGLLGRRA</sequence>
<dbReference type="RefSeq" id="WP_036717536.1">
    <property type="nucleotide sequence ID" value="NZ_JRKS01000010.1"/>
</dbReference>
<keyword evidence="6 9" id="KW-1133">Transmembrane helix</keyword>
<dbReference type="GO" id="GO:0005886">
    <property type="term" value="C:plasma membrane"/>
    <property type="evidence" value="ECO:0007669"/>
    <property type="project" value="UniProtKB-SubCell"/>
</dbReference>
<dbReference type="STRING" id="690417.IC63_05210"/>
<evidence type="ECO:0000256" key="5">
    <source>
        <dbReference type="ARBA" id="ARBA00022970"/>
    </source>
</evidence>
<evidence type="ECO:0000313" key="11">
    <source>
        <dbReference type="Proteomes" id="UP000029917"/>
    </source>
</evidence>
<dbReference type="InterPro" id="IPR001851">
    <property type="entry name" value="ABC_transp_permease"/>
</dbReference>
<reference evidence="10 11" key="2">
    <citation type="submission" date="2014-10" db="EMBL/GenBank/DDBJ databases">
        <title>Paracoccus sanguinis sp. nov., isolated from clinical specimens of New York State patients.</title>
        <authorList>
            <person name="Mingle L.A."/>
            <person name="Cole J.A."/>
            <person name="Lapierre P."/>
            <person name="Musser K.A."/>
        </authorList>
    </citation>
    <scope>NUCLEOTIDE SEQUENCE [LARGE SCALE GENOMIC DNA]</scope>
    <source>
        <strain evidence="10 11">HAMBI 3106</strain>
    </source>
</reference>
<evidence type="ECO:0000256" key="6">
    <source>
        <dbReference type="ARBA" id="ARBA00022989"/>
    </source>
</evidence>
<feature type="transmembrane region" description="Helical" evidence="9">
    <location>
        <begin position="9"/>
        <end position="28"/>
    </location>
</feature>
<keyword evidence="11" id="KW-1185">Reference proteome</keyword>
<dbReference type="PANTHER" id="PTHR11795:SF442">
    <property type="entry name" value="ABC TRANSPORTER ATP-BINDING PROTEIN"/>
    <property type="match status" value="1"/>
</dbReference>
<dbReference type="EMBL" id="JRKS01000010">
    <property type="protein sequence ID" value="KGJ08408.1"/>
    <property type="molecule type" value="Genomic_DNA"/>
</dbReference>
<dbReference type="GO" id="GO:0022857">
    <property type="term" value="F:transmembrane transporter activity"/>
    <property type="evidence" value="ECO:0007669"/>
    <property type="project" value="InterPro"/>
</dbReference>
<comment type="subcellular location">
    <subcellularLocation>
        <location evidence="1">Cell membrane</location>
        <topology evidence="1">Multi-pass membrane protein</topology>
    </subcellularLocation>
</comment>
<feature type="transmembrane region" description="Helical" evidence="9">
    <location>
        <begin position="58"/>
        <end position="81"/>
    </location>
</feature>
<keyword evidence="3" id="KW-1003">Cell membrane</keyword>
<keyword evidence="4 9" id="KW-0812">Transmembrane</keyword>
<feature type="transmembrane region" description="Helical" evidence="9">
    <location>
        <begin position="186"/>
        <end position="209"/>
    </location>
</feature>
<dbReference type="OrthoDB" id="9807115at2"/>
<feature type="transmembrane region" description="Helical" evidence="9">
    <location>
        <begin position="93"/>
        <end position="111"/>
    </location>
</feature>